<evidence type="ECO:0000256" key="6">
    <source>
        <dbReference type="SAM" id="MobiDB-lite"/>
    </source>
</evidence>
<evidence type="ECO:0000256" key="7">
    <source>
        <dbReference type="SAM" id="Phobius"/>
    </source>
</evidence>
<evidence type="ECO:0000256" key="1">
    <source>
        <dbReference type="ARBA" id="ARBA00004651"/>
    </source>
</evidence>
<protein>
    <submittedName>
        <fullName evidence="10">DMT family transporter</fullName>
    </submittedName>
</protein>
<dbReference type="EMBL" id="SHMC01000005">
    <property type="protein sequence ID" value="TAA23601.1"/>
    <property type="molecule type" value="Genomic_DNA"/>
</dbReference>
<proteinExistence type="predicted"/>
<keyword evidence="2" id="KW-1003">Cell membrane</keyword>
<feature type="region of interest" description="Disordered" evidence="6">
    <location>
        <begin position="326"/>
        <end position="349"/>
    </location>
</feature>
<dbReference type="AlphaFoldDB" id="A0A4Q8L7D9"/>
<evidence type="ECO:0000256" key="8">
    <source>
        <dbReference type="SAM" id="SignalP"/>
    </source>
</evidence>
<dbReference type="Proteomes" id="UP000292627">
    <property type="component" value="Unassembled WGS sequence"/>
</dbReference>
<feature type="transmembrane region" description="Helical" evidence="7">
    <location>
        <begin position="99"/>
        <end position="118"/>
    </location>
</feature>
<dbReference type="SUPFAM" id="SSF103481">
    <property type="entry name" value="Multidrug resistance efflux transporter EmrE"/>
    <property type="match status" value="2"/>
</dbReference>
<feature type="domain" description="EamA" evidence="9">
    <location>
        <begin position="6"/>
        <end position="140"/>
    </location>
</feature>
<dbReference type="PANTHER" id="PTHR42920">
    <property type="entry name" value="OS03G0707200 PROTEIN-RELATED"/>
    <property type="match status" value="1"/>
</dbReference>
<feature type="transmembrane region" description="Helical" evidence="7">
    <location>
        <begin position="149"/>
        <end position="168"/>
    </location>
</feature>
<dbReference type="InterPro" id="IPR051258">
    <property type="entry name" value="Diverse_Substrate_Transporter"/>
</dbReference>
<feature type="chain" id="PRO_5020431270" evidence="8">
    <location>
        <begin position="25"/>
        <end position="349"/>
    </location>
</feature>
<dbReference type="OrthoDB" id="9794287at2"/>
<reference evidence="10 11" key="1">
    <citation type="submission" date="2019-02" db="EMBL/GenBank/DDBJ databases">
        <title>WGS of Pseudoxanthomonas species novum from clinical isolates.</title>
        <authorList>
            <person name="Bernier A.-M."/>
            <person name="Bernard K."/>
            <person name="Vachon A."/>
        </authorList>
    </citation>
    <scope>NUCLEOTIDE SEQUENCE [LARGE SCALE GENOMIC DNA]</scope>
    <source>
        <strain evidence="10 11">NML171200</strain>
    </source>
</reference>
<keyword evidence="5 7" id="KW-0472">Membrane</keyword>
<evidence type="ECO:0000313" key="11">
    <source>
        <dbReference type="Proteomes" id="UP000292627"/>
    </source>
</evidence>
<dbReference type="GO" id="GO:0005886">
    <property type="term" value="C:plasma membrane"/>
    <property type="evidence" value="ECO:0007669"/>
    <property type="project" value="UniProtKB-SubCell"/>
</dbReference>
<evidence type="ECO:0000256" key="4">
    <source>
        <dbReference type="ARBA" id="ARBA00022989"/>
    </source>
</evidence>
<evidence type="ECO:0000256" key="3">
    <source>
        <dbReference type="ARBA" id="ARBA00022692"/>
    </source>
</evidence>
<dbReference type="InterPro" id="IPR000620">
    <property type="entry name" value="EamA_dom"/>
</dbReference>
<feature type="transmembrane region" description="Helical" evidence="7">
    <location>
        <begin position="125"/>
        <end position="143"/>
    </location>
</feature>
<comment type="subcellular location">
    <subcellularLocation>
        <location evidence="1">Cell membrane</location>
        <topology evidence="1">Multi-pass membrane protein</topology>
    </subcellularLocation>
</comment>
<feature type="transmembrane region" description="Helical" evidence="7">
    <location>
        <begin position="71"/>
        <end position="93"/>
    </location>
</feature>
<feature type="transmembrane region" description="Helical" evidence="7">
    <location>
        <begin position="34"/>
        <end position="51"/>
    </location>
</feature>
<keyword evidence="8" id="KW-0732">Signal</keyword>
<feature type="transmembrane region" description="Helical" evidence="7">
    <location>
        <begin position="216"/>
        <end position="238"/>
    </location>
</feature>
<dbReference type="Pfam" id="PF00892">
    <property type="entry name" value="EamA"/>
    <property type="match status" value="2"/>
</dbReference>
<feature type="transmembrane region" description="Helical" evidence="7">
    <location>
        <begin position="189"/>
        <end position="210"/>
    </location>
</feature>
<feature type="domain" description="EamA" evidence="9">
    <location>
        <begin position="154"/>
        <end position="284"/>
    </location>
</feature>
<name>A0A4Q8L7D9_9GAMM</name>
<evidence type="ECO:0000259" key="9">
    <source>
        <dbReference type="Pfam" id="PF00892"/>
    </source>
</evidence>
<keyword evidence="3 7" id="KW-0812">Transmembrane</keyword>
<feature type="transmembrane region" description="Helical" evidence="7">
    <location>
        <begin position="245"/>
        <end position="262"/>
    </location>
</feature>
<evidence type="ECO:0000256" key="5">
    <source>
        <dbReference type="ARBA" id="ARBA00023136"/>
    </source>
</evidence>
<comment type="caution">
    <text evidence="10">The sequence shown here is derived from an EMBL/GenBank/DDBJ whole genome shotgun (WGS) entry which is preliminary data.</text>
</comment>
<dbReference type="Gene3D" id="1.10.3730.20">
    <property type="match status" value="1"/>
</dbReference>
<dbReference type="RefSeq" id="WP_130551941.1">
    <property type="nucleotide sequence ID" value="NZ_SHMC01000005.1"/>
</dbReference>
<feature type="signal peptide" evidence="8">
    <location>
        <begin position="1"/>
        <end position="24"/>
    </location>
</feature>
<organism evidence="10 11">
    <name type="scientific">Pseudoxanthomonas winnipegensis</name>
    <dbReference type="NCBI Taxonomy" id="2480810"/>
    <lineage>
        <taxon>Bacteria</taxon>
        <taxon>Pseudomonadati</taxon>
        <taxon>Pseudomonadota</taxon>
        <taxon>Gammaproteobacteria</taxon>
        <taxon>Lysobacterales</taxon>
        <taxon>Lysobacteraceae</taxon>
        <taxon>Pseudoxanthomonas</taxon>
    </lineage>
</organism>
<dbReference type="InterPro" id="IPR037185">
    <property type="entry name" value="EmrE-like"/>
</dbReference>
<feature type="compositionally biased region" description="Basic residues" evidence="6">
    <location>
        <begin position="326"/>
        <end position="338"/>
    </location>
</feature>
<sequence>MTSHPSILAALAAALLFGASTPFAKQLAGDISPILLAGLLYLGSGIGLWVVRLIRDRGFAAPDLPAREWPWLLGAIASGGVLGPLLLMVGLTHTSAADASLLLNLEAVLTAVLAWVVFRENADRRIVLGMLLIVAGGLLLAWSQHGGTVQSSALGSFAVAGACLCWAVDNNLTRKVSATDAVFIAGTKGLVAGITNCTLALALGVTLPAWPRMAEAMSVGLAGYGVSLVLFVLALRGLGSARTGAYFSTAPFIGAVVAIAVFQEPTSAAFWLAAVLMGVGVWLHLTERHEHLHTHEPLEHVHRHVHDEHHRHEHAFAWDGVEPHSHPHRHAPITHRHPHFPDVHHQHSH</sequence>
<evidence type="ECO:0000313" key="10">
    <source>
        <dbReference type="EMBL" id="TAA23601.1"/>
    </source>
</evidence>
<gene>
    <name evidence="10" type="ORF">EA660_13285</name>
</gene>
<feature type="compositionally biased region" description="Basic and acidic residues" evidence="6">
    <location>
        <begin position="339"/>
        <end position="349"/>
    </location>
</feature>
<keyword evidence="4 7" id="KW-1133">Transmembrane helix</keyword>
<feature type="transmembrane region" description="Helical" evidence="7">
    <location>
        <begin position="268"/>
        <end position="285"/>
    </location>
</feature>
<accession>A0A4Q8L7D9</accession>
<evidence type="ECO:0000256" key="2">
    <source>
        <dbReference type="ARBA" id="ARBA00022475"/>
    </source>
</evidence>
<dbReference type="PANTHER" id="PTHR42920:SF11">
    <property type="entry name" value="INNER MEMBRANE PROTEIN YTFF"/>
    <property type="match status" value="1"/>
</dbReference>